<organism evidence="1 2">
    <name type="scientific">Aeromonas veronii</name>
    <dbReference type="NCBI Taxonomy" id="654"/>
    <lineage>
        <taxon>Bacteria</taxon>
        <taxon>Pseudomonadati</taxon>
        <taxon>Pseudomonadota</taxon>
        <taxon>Gammaproteobacteria</taxon>
        <taxon>Aeromonadales</taxon>
        <taxon>Aeromonadaceae</taxon>
        <taxon>Aeromonas</taxon>
    </lineage>
</organism>
<reference evidence="1 2" key="1">
    <citation type="submission" date="2019-10" db="EMBL/GenBank/DDBJ databases">
        <authorList>
            <person name="Karimi E."/>
        </authorList>
    </citation>
    <scope>NUCLEOTIDE SEQUENCE [LARGE SCALE GENOMIC DNA]</scope>
    <source>
        <strain evidence="1">Aeromonas sp. 8C</strain>
    </source>
</reference>
<dbReference type="AlphaFoldDB" id="A0A653KWN1"/>
<dbReference type="EMBL" id="CABWLC010000006">
    <property type="protein sequence ID" value="VXA82899.1"/>
    <property type="molecule type" value="Genomic_DNA"/>
</dbReference>
<accession>A0A653KWN1</accession>
<sequence>MEVGAGVGAAVAIPQNSRVERISFLIISDVSVGGVFGLEPDPVRLRGTRDCCIRQQARQDECLERDKSPI</sequence>
<evidence type="ECO:0000313" key="2">
    <source>
        <dbReference type="Proteomes" id="UP000439123"/>
    </source>
</evidence>
<evidence type="ECO:0000313" key="1">
    <source>
        <dbReference type="EMBL" id="VXA82899.1"/>
    </source>
</evidence>
<gene>
    <name evidence="1" type="ORF">AERO8C_140254</name>
</gene>
<protein>
    <submittedName>
        <fullName evidence="1">Uncharacterized protein</fullName>
    </submittedName>
</protein>
<dbReference type="Proteomes" id="UP000439123">
    <property type="component" value="Unassembled WGS sequence"/>
</dbReference>
<name>A0A653KWN1_AERVE</name>
<proteinExistence type="predicted"/>